<feature type="non-terminal residue" evidence="2">
    <location>
        <position position="170"/>
    </location>
</feature>
<name>A0A4Y2P8M1_ARAVE</name>
<sequence length="170" mass="19298">MRAFTSAVNWVNPTSGVFSYVCLGSEQWLKNSRWYSPDDSCIRRDESWTRETGTRDEIRKRGNKASCPSTRRNSTNGWADLINASQLVASLRGSAEEVLQGITADKFTDLVTIENTLESRFGDSHLKQSKRTELKTRRQKPRESFQVLAADVERVMSLVYAEYPVPESLA</sequence>
<dbReference type="AlphaFoldDB" id="A0A4Y2P8M1"/>
<dbReference type="EMBL" id="BGPR01131426">
    <property type="protein sequence ID" value="GBN46770.1"/>
    <property type="molecule type" value="Genomic_DNA"/>
</dbReference>
<evidence type="ECO:0000313" key="3">
    <source>
        <dbReference type="Proteomes" id="UP000499080"/>
    </source>
</evidence>
<proteinExistence type="predicted"/>
<evidence type="ECO:0000256" key="1">
    <source>
        <dbReference type="SAM" id="MobiDB-lite"/>
    </source>
</evidence>
<comment type="caution">
    <text evidence="2">The sequence shown here is derived from an EMBL/GenBank/DDBJ whole genome shotgun (WGS) entry which is preliminary data.</text>
</comment>
<dbReference type="PANTHER" id="PTHR45823">
    <property type="entry name" value="T-SNARE COILED-COIL HOMOLOGY DOMAIN-CONTAINING PROTEIN"/>
    <property type="match status" value="1"/>
</dbReference>
<evidence type="ECO:0000313" key="2">
    <source>
        <dbReference type="EMBL" id="GBN46770.1"/>
    </source>
</evidence>
<feature type="region of interest" description="Disordered" evidence="1">
    <location>
        <begin position="55"/>
        <end position="74"/>
    </location>
</feature>
<reference evidence="2 3" key="1">
    <citation type="journal article" date="2019" name="Sci. Rep.">
        <title>Orb-weaving spider Araneus ventricosus genome elucidates the spidroin gene catalogue.</title>
        <authorList>
            <person name="Kono N."/>
            <person name="Nakamura H."/>
            <person name="Ohtoshi R."/>
            <person name="Moran D.A.P."/>
            <person name="Shinohara A."/>
            <person name="Yoshida Y."/>
            <person name="Fujiwara M."/>
            <person name="Mori M."/>
            <person name="Tomita M."/>
            <person name="Arakawa K."/>
        </authorList>
    </citation>
    <scope>NUCLEOTIDE SEQUENCE [LARGE SCALE GENOMIC DNA]</scope>
</reference>
<dbReference type="PANTHER" id="PTHR45823:SF1">
    <property type="entry name" value="T-SNARE COILED-COIL HOMOLOGY DOMAIN-CONTAINING PROTEIN"/>
    <property type="match status" value="1"/>
</dbReference>
<keyword evidence="3" id="KW-1185">Reference proteome</keyword>
<dbReference type="Proteomes" id="UP000499080">
    <property type="component" value="Unassembled WGS sequence"/>
</dbReference>
<protein>
    <submittedName>
        <fullName evidence="2">Uncharacterized protein</fullName>
    </submittedName>
</protein>
<dbReference type="OrthoDB" id="8300685at2759"/>
<accession>A0A4Y2P8M1</accession>
<organism evidence="2 3">
    <name type="scientific">Araneus ventricosus</name>
    <name type="common">Orbweaver spider</name>
    <name type="synonym">Epeira ventricosa</name>
    <dbReference type="NCBI Taxonomy" id="182803"/>
    <lineage>
        <taxon>Eukaryota</taxon>
        <taxon>Metazoa</taxon>
        <taxon>Ecdysozoa</taxon>
        <taxon>Arthropoda</taxon>
        <taxon>Chelicerata</taxon>
        <taxon>Arachnida</taxon>
        <taxon>Araneae</taxon>
        <taxon>Araneomorphae</taxon>
        <taxon>Entelegynae</taxon>
        <taxon>Araneoidea</taxon>
        <taxon>Araneidae</taxon>
        <taxon>Araneus</taxon>
    </lineage>
</organism>
<gene>
    <name evidence="2" type="ORF">AVEN_164147_1</name>
</gene>